<organism evidence="2 3">
    <name type="scientific">Atta colombica</name>
    <dbReference type="NCBI Taxonomy" id="520822"/>
    <lineage>
        <taxon>Eukaryota</taxon>
        <taxon>Metazoa</taxon>
        <taxon>Ecdysozoa</taxon>
        <taxon>Arthropoda</taxon>
        <taxon>Hexapoda</taxon>
        <taxon>Insecta</taxon>
        <taxon>Pterygota</taxon>
        <taxon>Neoptera</taxon>
        <taxon>Endopterygota</taxon>
        <taxon>Hymenoptera</taxon>
        <taxon>Apocrita</taxon>
        <taxon>Aculeata</taxon>
        <taxon>Formicoidea</taxon>
        <taxon>Formicidae</taxon>
        <taxon>Myrmicinae</taxon>
        <taxon>Atta</taxon>
    </lineage>
</organism>
<accession>A0A195B4X3</accession>
<name>A0A195B4X3_9HYME</name>
<keyword evidence="3" id="KW-1185">Reference proteome</keyword>
<evidence type="ECO:0000256" key="1">
    <source>
        <dbReference type="SAM" id="MobiDB-lite"/>
    </source>
</evidence>
<gene>
    <name evidence="2" type="ORF">ALC53_09985</name>
</gene>
<feature type="compositionally biased region" description="Polar residues" evidence="1">
    <location>
        <begin position="27"/>
        <end position="37"/>
    </location>
</feature>
<evidence type="ECO:0000313" key="3">
    <source>
        <dbReference type="Proteomes" id="UP000078540"/>
    </source>
</evidence>
<feature type="region of interest" description="Disordered" evidence="1">
    <location>
        <begin position="1"/>
        <end position="37"/>
    </location>
</feature>
<dbReference type="EMBL" id="KQ976598">
    <property type="protein sequence ID" value="KYM79546.1"/>
    <property type="molecule type" value="Genomic_DNA"/>
</dbReference>
<evidence type="ECO:0000313" key="2">
    <source>
        <dbReference type="EMBL" id="KYM79546.1"/>
    </source>
</evidence>
<protein>
    <submittedName>
        <fullName evidence="2">Uncharacterized protein</fullName>
    </submittedName>
</protein>
<reference evidence="2 3" key="1">
    <citation type="submission" date="2015-09" db="EMBL/GenBank/DDBJ databases">
        <title>Atta colombica WGS genome.</title>
        <authorList>
            <person name="Nygaard S."/>
            <person name="Hu H."/>
            <person name="Boomsma J."/>
            <person name="Zhang G."/>
        </authorList>
    </citation>
    <scope>NUCLEOTIDE SEQUENCE [LARGE SCALE GENOMIC DNA]</scope>
    <source>
        <strain evidence="2">Treedump-2</strain>
        <tissue evidence="2">Whole body</tissue>
    </source>
</reference>
<sequence length="114" mass="12068">MIIASSTALSGRGTPPTKTVFRGSSGMEASSTKSASLSRQGRICTGLSLIVGELTQSMFIFINSQNLKMRKEAEGVENVPGIAEMRNLSEGSRICFLPCAANPQQADQSGGNWL</sequence>
<dbReference type="AlphaFoldDB" id="A0A195B4X3"/>
<proteinExistence type="predicted"/>
<dbReference type="Proteomes" id="UP000078540">
    <property type="component" value="Unassembled WGS sequence"/>
</dbReference>